<name>A0ABU5H0L4_9BACT</name>
<evidence type="ECO:0000256" key="3">
    <source>
        <dbReference type="ARBA" id="ARBA00012729"/>
    </source>
</evidence>
<feature type="domain" description="Fibronectin type-III" evidence="9">
    <location>
        <begin position="168"/>
        <end position="258"/>
    </location>
</feature>
<dbReference type="SUPFAM" id="SSF49265">
    <property type="entry name" value="Fibronectin type III"/>
    <property type="match status" value="1"/>
</dbReference>
<dbReference type="EMBL" id="JAXIVS010000003">
    <property type="protein sequence ID" value="MDY7226950.1"/>
    <property type="molecule type" value="Genomic_DNA"/>
</dbReference>
<keyword evidence="7 8" id="KW-0326">Glycosidase</keyword>
<feature type="domain" description="CBM2" evidence="10">
    <location>
        <begin position="38"/>
        <end position="157"/>
    </location>
</feature>
<dbReference type="EC" id="3.2.1.14" evidence="3"/>
<dbReference type="Gene3D" id="3.20.20.80">
    <property type="entry name" value="Glycosidases"/>
    <property type="match status" value="1"/>
</dbReference>
<reference evidence="12 13" key="1">
    <citation type="submission" date="2023-12" db="EMBL/GenBank/DDBJ databases">
        <title>the genome sequence of Hyalangium sp. s54d21.</title>
        <authorList>
            <person name="Zhang X."/>
        </authorList>
    </citation>
    <scope>NUCLEOTIDE SEQUENCE [LARGE SCALE GENOMIC DNA]</scope>
    <source>
        <strain evidence="13">s54d21</strain>
    </source>
</reference>
<dbReference type="InterPro" id="IPR001919">
    <property type="entry name" value="CBD2"/>
</dbReference>
<evidence type="ECO:0000259" key="11">
    <source>
        <dbReference type="PROSITE" id="PS51910"/>
    </source>
</evidence>
<dbReference type="SUPFAM" id="SSF54556">
    <property type="entry name" value="Chitinase insertion domain"/>
    <property type="match status" value="1"/>
</dbReference>
<dbReference type="PANTHER" id="PTHR11177:SF317">
    <property type="entry name" value="CHITINASE 12-RELATED"/>
    <property type="match status" value="1"/>
</dbReference>
<dbReference type="InterPro" id="IPR008965">
    <property type="entry name" value="CBM2/CBM3_carb-bd_dom_sf"/>
</dbReference>
<dbReference type="RefSeq" id="WP_321545670.1">
    <property type="nucleotide sequence ID" value="NZ_JAXIVS010000003.1"/>
</dbReference>
<keyword evidence="5" id="KW-0624">Polysaccharide degradation</keyword>
<comment type="similarity">
    <text evidence="2">Belongs to the glycosyl hydrolase 18 family. Chitinase class II subfamily.</text>
</comment>
<evidence type="ECO:0000256" key="4">
    <source>
        <dbReference type="ARBA" id="ARBA00022801"/>
    </source>
</evidence>
<evidence type="ECO:0000256" key="1">
    <source>
        <dbReference type="ARBA" id="ARBA00000822"/>
    </source>
</evidence>
<dbReference type="PANTHER" id="PTHR11177">
    <property type="entry name" value="CHITINASE"/>
    <property type="match status" value="1"/>
</dbReference>
<evidence type="ECO:0000259" key="9">
    <source>
        <dbReference type="PROSITE" id="PS50853"/>
    </source>
</evidence>
<dbReference type="SMART" id="SM00060">
    <property type="entry name" value="FN3"/>
    <property type="match status" value="1"/>
</dbReference>
<feature type="domain" description="GH18" evidence="11">
    <location>
        <begin position="259"/>
        <end position="662"/>
    </location>
</feature>
<comment type="catalytic activity">
    <reaction evidence="1">
        <text>Random endo-hydrolysis of N-acetyl-beta-D-glucosaminide (1-&gt;4)-beta-linkages in chitin and chitodextrins.</text>
        <dbReference type="EC" id="3.2.1.14"/>
    </reaction>
</comment>
<evidence type="ECO:0000259" key="10">
    <source>
        <dbReference type="PROSITE" id="PS51173"/>
    </source>
</evidence>
<dbReference type="InterPro" id="IPR013783">
    <property type="entry name" value="Ig-like_fold"/>
</dbReference>
<dbReference type="PROSITE" id="PS50853">
    <property type="entry name" value="FN3"/>
    <property type="match status" value="1"/>
</dbReference>
<organism evidence="12 13">
    <name type="scientific">Hyalangium rubrum</name>
    <dbReference type="NCBI Taxonomy" id="3103134"/>
    <lineage>
        <taxon>Bacteria</taxon>
        <taxon>Pseudomonadati</taxon>
        <taxon>Myxococcota</taxon>
        <taxon>Myxococcia</taxon>
        <taxon>Myxococcales</taxon>
        <taxon>Cystobacterineae</taxon>
        <taxon>Archangiaceae</taxon>
        <taxon>Hyalangium</taxon>
    </lineage>
</organism>
<dbReference type="Pfam" id="PF00553">
    <property type="entry name" value="CBM_2"/>
    <property type="match status" value="1"/>
</dbReference>
<dbReference type="Gene3D" id="3.10.50.10">
    <property type="match status" value="1"/>
</dbReference>
<accession>A0ABU5H0L4</accession>
<dbReference type="CDD" id="cd06548">
    <property type="entry name" value="GH18_chitinase"/>
    <property type="match status" value="1"/>
</dbReference>
<dbReference type="PROSITE" id="PS51257">
    <property type="entry name" value="PROKAR_LIPOPROTEIN"/>
    <property type="match status" value="1"/>
</dbReference>
<evidence type="ECO:0000256" key="7">
    <source>
        <dbReference type="ARBA" id="ARBA00023295"/>
    </source>
</evidence>
<keyword evidence="5" id="KW-0146">Chitin degradation</keyword>
<dbReference type="InterPro" id="IPR012291">
    <property type="entry name" value="CBM2_carb-bd_dom_sf"/>
</dbReference>
<dbReference type="InterPro" id="IPR003961">
    <property type="entry name" value="FN3_dom"/>
</dbReference>
<dbReference type="InterPro" id="IPR050314">
    <property type="entry name" value="Glycosyl_Hydrlase_18"/>
</dbReference>
<dbReference type="InterPro" id="IPR029070">
    <property type="entry name" value="Chitinase_insertion_sf"/>
</dbReference>
<dbReference type="Gene3D" id="2.60.40.10">
    <property type="entry name" value="Immunoglobulins"/>
    <property type="match status" value="1"/>
</dbReference>
<dbReference type="Gene3D" id="2.60.40.290">
    <property type="match status" value="1"/>
</dbReference>
<dbReference type="PROSITE" id="PS51910">
    <property type="entry name" value="GH18_2"/>
    <property type="match status" value="1"/>
</dbReference>
<gene>
    <name evidence="12" type="ORF">SYV04_11140</name>
</gene>
<dbReference type="Proteomes" id="UP001291309">
    <property type="component" value="Unassembled WGS sequence"/>
</dbReference>
<comment type="caution">
    <text evidence="12">The sequence shown here is derived from an EMBL/GenBank/DDBJ whole genome shotgun (WGS) entry which is preliminary data.</text>
</comment>
<evidence type="ECO:0000256" key="5">
    <source>
        <dbReference type="ARBA" id="ARBA00023024"/>
    </source>
</evidence>
<keyword evidence="13" id="KW-1185">Reference proteome</keyword>
<evidence type="ECO:0000256" key="8">
    <source>
        <dbReference type="RuleBase" id="RU000489"/>
    </source>
</evidence>
<dbReference type="Pfam" id="PF00041">
    <property type="entry name" value="fn3"/>
    <property type="match status" value="1"/>
</dbReference>
<dbReference type="InterPro" id="IPR017853">
    <property type="entry name" value="GH"/>
</dbReference>
<evidence type="ECO:0000256" key="2">
    <source>
        <dbReference type="ARBA" id="ARBA00009121"/>
    </source>
</evidence>
<evidence type="ECO:0000313" key="12">
    <source>
        <dbReference type="EMBL" id="MDY7226950.1"/>
    </source>
</evidence>
<dbReference type="SMART" id="SM00637">
    <property type="entry name" value="CBD_II"/>
    <property type="match status" value="1"/>
</dbReference>
<dbReference type="SUPFAM" id="SSF49384">
    <property type="entry name" value="Carbohydrate-binding domain"/>
    <property type="match status" value="1"/>
</dbReference>
<dbReference type="InterPro" id="IPR001579">
    <property type="entry name" value="Glyco_hydro_18_chit_AS"/>
</dbReference>
<dbReference type="InterPro" id="IPR001223">
    <property type="entry name" value="Glyco_hydro18_cat"/>
</dbReference>
<protein>
    <recommendedName>
        <fullName evidence="3">chitinase</fullName>
        <ecNumber evidence="3">3.2.1.14</ecNumber>
    </recommendedName>
</protein>
<dbReference type="SMART" id="SM00636">
    <property type="entry name" value="Glyco_18"/>
    <property type="match status" value="1"/>
</dbReference>
<dbReference type="InterPro" id="IPR036116">
    <property type="entry name" value="FN3_sf"/>
</dbReference>
<dbReference type="PROSITE" id="PS01095">
    <property type="entry name" value="GH18_1"/>
    <property type="match status" value="1"/>
</dbReference>
<dbReference type="SUPFAM" id="SSF51445">
    <property type="entry name" value="(Trans)glycosidases"/>
    <property type="match status" value="1"/>
</dbReference>
<keyword evidence="6" id="KW-0119">Carbohydrate metabolism</keyword>
<dbReference type="InterPro" id="IPR011583">
    <property type="entry name" value="Chitinase_II/V-like_cat"/>
</dbReference>
<evidence type="ECO:0000256" key="6">
    <source>
        <dbReference type="ARBA" id="ARBA00023277"/>
    </source>
</evidence>
<keyword evidence="4 8" id="KW-0378">Hydrolase</keyword>
<proteinExistence type="inferred from homology"/>
<dbReference type="PROSITE" id="PS51173">
    <property type="entry name" value="CBM2"/>
    <property type="match status" value="1"/>
</dbReference>
<sequence length="662" mass="71051">MKLPSLAQQPRGAAPPLLLGCLLTLALASACSGEEHLESPPAESVTRQQALAGEGFSFQATSVWQTGYCADMRVTNTTGVDINGWAVGFELIPGMRITSLWLGRWSAQGSRQMVTDDVWNSALPAGTSAIFGFCGEHTGTVASPFNCTLNGQPCGGGNPPQPPADTQPPSVVQGLSVASRALRSLELTWQAATDNVGVTGYEVFFQGASSPVATVGGTRVSVGGLQPETTYVFTVKARDAAGNRSADSAPLVATTTSPKKLIGYFVRWGVYARSFYAKSLDTRGMAAKLTHVHYAFGNVVNGRCGILPAPWGDPYADYQMIFGAESSVDGQPDTWDQPLKGNFNQLRKLKLKYPHLKILISLGGWDWSGGFSDAVSTPERRQAFVQSCIDLYIRGNLPGLPPGAAAGIFDGIDVDWEFPAAQGKQPGRPEDTVNFTEMLAEFRRQLTQVGPGLQLSIATGSDPDKYTKIQLNSVHPYLDSINVMTYDMHGGWDPTTNFHAPLYNQAANPQKARRASTNEAVQGHLAAGVPSSKLVVGVPFYGRGWQGTQPGLAGDGLYQSTWGPARGNWDDVFTGNTGMFDFHYIQSTLEPGTVKYRHPEAQVPYLYNPSTGLWVSYDDPTSLSVKGDYINAHNLGGAMVWELSGDDAQGSLVTALKHKLSQ</sequence>
<dbReference type="Pfam" id="PF00704">
    <property type="entry name" value="Glyco_hydro_18"/>
    <property type="match status" value="1"/>
</dbReference>
<evidence type="ECO:0000313" key="13">
    <source>
        <dbReference type="Proteomes" id="UP001291309"/>
    </source>
</evidence>
<dbReference type="CDD" id="cd00063">
    <property type="entry name" value="FN3"/>
    <property type="match status" value="1"/>
</dbReference>
<dbReference type="GO" id="GO:0016787">
    <property type="term" value="F:hydrolase activity"/>
    <property type="evidence" value="ECO:0007669"/>
    <property type="project" value="UniProtKB-KW"/>
</dbReference>